<dbReference type="Proteomes" id="UP001056120">
    <property type="component" value="Linkage Group LG04"/>
</dbReference>
<accession>A0ACB9JEF3</accession>
<proteinExistence type="predicted"/>
<reference evidence="2" key="1">
    <citation type="journal article" date="2022" name="Mol. Ecol. Resour.">
        <title>The genomes of chicory, endive, great burdock and yacon provide insights into Asteraceae palaeo-polyploidization history and plant inulin production.</title>
        <authorList>
            <person name="Fan W."/>
            <person name="Wang S."/>
            <person name="Wang H."/>
            <person name="Wang A."/>
            <person name="Jiang F."/>
            <person name="Liu H."/>
            <person name="Zhao H."/>
            <person name="Xu D."/>
            <person name="Zhang Y."/>
        </authorList>
    </citation>
    <scope>NUCLEOTIDE SEQUENCE [LARGE SCALE GENOMIC DNA]</scope>
    <source>
        <strain evidence="2">cv. Yunnan</strain>
    </source>
</reference>
<gene>
    <name evidence="1" type="ORF">L1987_11725</name>
</gene>
<evidence type="ECO:0000313" key="1">
    <source>
        <dbReference type="EMBL" id="KAI3817925.1"/>
    </source>
</evidence>
<sequence length="233" mass="25788">MILRFYKQRPLLIVVEDVKSDALATLILNKLRAGIKVCAIKAPGFGENRKASLQDLATLTGGQALEEVEKNFGAMKVMLLGDGEVEPNVDQITQLALEICKEDVIALFFQKLSILGLGGRKVRRLNEEKEYVVAIMMDTDGNEIHIRDLCGASSAKKLRCFLHRSSNSTTSSSSANASAEPFLYSLVLKFPGSKIEEISESNLDETSIRNVSPILIRGARESRKGWNLIFWSK</sequence>
<evidence type="ECO:0000313" key="2">
    <source>
        <dbReference type="Proteomes" id="UP001056120"/>
    </source>
</evidence>
<organism evidence="1 2">
    <name type="scientific">Smallanthus sonchifolius</name>
    <dbReference type="NCBI Taxonomy" id="185202"/>
    <lineage>
        <taxon>Eukaryota</taxon>
        <taxon>Viridiplantae</taxon>
        <taxon>Streptophyta</taxon>
        <taxon>Embryophyta</taxon>
        <taxon>Tracheophyta</taxon>
        <taxon>Spermatophyta</taxon>
        <taxon>Magnoliopsida</taxon>
        <taxon>eudicotyledons</taxon>
        <taxon>Gunneridae</taxon>
        <taxon>Pentapetalae</taxon>
        <taxon>asterids</taxon>
        <taxon>campanulids</taxon>
        <taxon>Asterales</taxon>
        <taxon>Asteraceae</taxon>
        <taxon>Asteroideae</taxon>
        <taxon>Heliantheae alliance</taxon>
        <taxon>Millerieae</taxon>
        <taxon>Smallanthus</taxon>
    </lineage>
</organism>
<protein>
    <submittedName>
        <fullName evidence="1">Uncharacterized protein</fullName>
    </submittedName>
</protein>
<comment type="caution">
    <text evidence="1">The sequence shown here is derived from an EMBL/GenBank/DDBJ whole genome shotgun (WGS) entry which is preliminary data.</text>
</comment>
<name>A0ACB9JEF3_9ASTR</name>
<reference evidence="1 2" key="2">
    <citation type="journal article" date="2022" name="Mol. Ecol. Resour.">
        <title>The genomes of chicory, endive, great burdock and yacon provide insights into Asteraceae paleo-polyploidization history and plant inulin production.</title>
        <authorList>
            <person name="Fan W."/>
            <person name="Wang S."/>
            <person name="Wang H."/>
            <person name="Wang A."/>
            <person name="Jiang F."/>
            <person name="Liu H."/>
            <person name="Zhao H."/>
            <person name="Xu D."/>
            <person name="Zhang Y."/>
        </authorList>
    </citation>
    <scope>NUCLEOTIDE SEQUENCE [LARGE SCALE GENOMIC DNA]</scope>
    <source>
        <strain evidence="2">cv. Yunnan</strain>
        <tissue evidence="1">Leaves</tissue>
    </source>
</reference>
<keyword evidence="2" id="KW-1185">Reference proteome</keyword>
<dbReference type="EMBL" id="CM042021">
    <property type="protein sequence ID" value="KAI3817925.1"/>
    <property type="molecule type" value="Genomic_DNA"/>
</dbReference>